<keyword evidence="2" id="KW-1185">Reference proteome</keyword>
<proteinExistence type="predicted"/>
<gene>
    <name evidence="1" type="ORF">K491DRAFT_696491</name>
</gene>
<organism evidence="1 2">
    <name type="scientific">Lophiostoma macrostomum CBS 122681</name>
    <dbReference type="NCBI Taxonomy" id="1314788"/>
    <lineage>
        <taxon>Eukaryota</taxon>
        <taxon>Fungi</taxon>
        <taxon>Dikarya</taxon>
        <taxon>Ascomycota</taxon>
        <taxon>Pezizomycotina</taxon>
        <taxon>Dothideomycetes</taxon>
        <taxon>Pleosporomycetidae</taxon>
        <taxon>Pleosporales</taxon>
        <taxon>Lophiostomataceae</taxon>
        <taxon>Lophiostoma</taxon>
    </lineage>
</organism>
<dbReference type="AlphaFoldDB" id="A0A6A6SY76"/>
<reference evidence="1" key="1">
    <citation type="journal article" date="2020" name="Stud. Mycol.">
        <title>101 Dothideomycetes genomes: a test case for predicting lifestyles and emergence of pathogens.</title>
        <authorList>
            <person name="Haridas S."/>
            <person name="Albert R."/>
            <person name="Binder M."/>
            <person name="Bloem J."/>
            <person name="Labutti K."/>
            <person name="Salamov A."/>
            <person name="Andreopoulos B."/>
            <person name="Baker S."/>
            <person name="Barry K."/>
            <person name="Bills G."/>
            <person name="Bluhm B."/>
            <person name="Cannon C."/>
            <person name="Castanera R."/>
            <person name="Culley D."/>
            <person name="Daum C."/>
            <person name="Ezra D."/>
            <person name="Gonzalez J."/>
            <person name="Henrissat B."/>
            <person name="Kuo A."/>
            <person name="Liang C."/>
            <person name="Lipzen A."/>
            <person name="Lutzoni F."/>
            <person name="Magnuson J."/>
            <person name="Mondo S."/>
            <person name="Nolan M."/>
            <person name="Ohm R."/>
            <person name="Pangilinan J."/>
            <person name="Park H.-J."/>
            <person name="Ramirez L."/>
            <person name="Alfaro M."/>
            <person name="Sun H."/>
            <person name="Tritt A."/>
            <person name="Yoshinaga Y."/>
            <person name="Zwiers L.-H."/>
            <person name="Turgeon B."/>
            <person name="Goodwin S."/>
            <person name="Spatafora J."/>
            <person name="Crous P."/>
            <person name="Grigoriev I."/>
        </authorList>
    </citation>
    <scope>NUCLEOTIDE SEQUENCE</scope>
    <source>
        <strain evidence="1">CBS 122681</strain>
    </source>
</reference>
<evidence type="ECO:0000313" key="1">
    <source>
        <dbReference type="EMBL" id="KAF2651438.1"/>
    </source>
</evidence>
<accession>A0A6A6SY76</accession>
<evidence type="ECO:0000313" key="2">
    <source>
        <dbReference type="Proteomes" id="UP000799324"/>
    </source>
</evidence>
<protein>
    <submittedName>
        <fullName evidence="1">Uncharacterized protein</fullName>
    </submittedName>
</protein>
<name>A0A6A6SY76_9PLEO</name>
<sequence>MNTDAALRLPAGDDVQASVRAKFVSDDGGLSIFTVPSDTHAFRVDLRDFNGTTVF</sequence>
<dbReference type="OrthoDB" id="10036721at2759"/>
<dbReference type="EMBL" id="MU004426">
    <property type="protein sequence ID" value="KAF2651438.1"/>
    <property type="molecule type" value="Genomic_DNA"/>
</dbReference>
<dbReference type="Proteomes" id="UP000799324">
    <property type="component" value="Unassembled WGS sequence"/>
</dbReference>